<dbReference type="EMBL" id="JAHRIO010004405">
    <property type="protein sequence ID" value="MEQ2160053.1"/>
    <property type="molecule type" value="Genomic_DNA"/>
</dbReference>
<keyword evidence="3" id="KW-1185">Reference proteome</keyword>
<sequence length="165" mass="18317">FKFLCGARSCPKRNSRAVGGENNPPQQHRHQAPRLFQAPEKVAGCLRRSQRLVPGFYHREPRSGSMFSADNFPSKLSLKAAATVFERVDGENKGLRIFWVYAHIPPTFPQFARLSLVLDTKLHLKYAMVSDASIGDGYRVNAFAFSLSVCAIVALCASFQRGLAC</sequence>
<name>A0ABV0MLU6_9TELE</name>
<reference evidence="2 3" key="1">
    <citation type="submission" date="2021-06" db="EMBL/GenBank/DDBJ databases">
        <authorList>
            <person name="Palmer J.M."/>
        </authorList>
    </citation>
    <scope>NUCLEOTIDE SEQUENCE [LARGE SCALE GENOMIC DNA]</scope>
    <source>
        <strain evidence="2 3">GA_2019</strain>
        <tissue evidence="2">Muscle</tissue>
    </source>
</reference>
<evidence type="ECO:0000313" key="2">
    <source>
        <dbReference type="EMBL" id="MEQ2160053.1"/>
    </source>
</evidence>
<feature type="non-terminal residue" evidence="2">
    <location>
        <position position="1"/>
    </location>
</feature>
<evidence type="ECO:0000256" key="1">
    <source>
        <dbReference type="SAM" id="MobiDB-lite"/>
    </source>
</evidence>
<protein>
    <submittedName>
        <fullName evidence="2">Uncharacterized protein</fullName>
    </submittedName>
</protein>
<feature type="region of interest" description="Disordered" evidence="1">
    <location>
        <begin position="11"/>
        <end position="30"/>
    </location>
</feature>
<accession>A0ABV0MLU6</accession>
<dbReference type="Proteomes" id="UP001476798">
    <property type="component" value="Unassembled WGS sequence"/>
</dbReference>
<evidence type="ECO:0000313" key="3">
    <source>
        <dbReference type="Proteomes" id="UP001476798"/>
    </source>
</evidence>
<proteinExistence type="predicted"/>
<comment type="caution">
    <text evidence="2">The sequence shown here is derived from an EMBL/GenBank/DDBJ whole genome shotgun (WGS) entry which is preliminary data.</text>
</comment>
<organism evidence="2 3">
    <name type="scientific">Goodea atripinnis</name>
    <dbReference type="NCBI Taxonomy" id="208336"/>
    <lineage>
        <taxon>Eukaryota</taxon>
        <taxon>Metazoa</taxon>
        <taxon>Chordata</taxon>
        <taxon>Craniata</taxon>
        <taxon>Vertebrata</taxon>
        <taxon>Euteleostomi</taxon>
        <taxon>Actinopterygii</taxon>
        <taxon>Neopterygii</taxon>
        <taxon>Teleostei</taxon>
        <taxon>Neoteleostei</taxon>
        <taxon>Acanthomorphata</taxon>
        <taxon>Ovalentaria</taxon>
        <taxon>Atherinomorphae</taxon>
        <taxon>Cyprinodontiformes</taxon>
        <taxon>Goodeidae</taxon>
        <taxon>Goodea</taxon>
    </lineage>
</organism>
<gene>
    <name evidence="2" type="ORF">GOODEAATRI_029563</name>
</gene>